<dbReference type="InterPro" id="IPR009081">
    <property type="entry name" value="PP-bd_ACP"/>
</dbReference>
<evidence type="ECO:0000313" key="2">
    <source>
        <dbReference type="EMBL" id="KTD37025.1"/>
    </source>
</evidence>
<name>A0A0W0WXL3_9GAMM</name>
<gene>
    <name evidence="2" type="primary">acpP_3</name>
    <name evidence="2" type="ORF">Loak_2161</name>
</gene>
<dbReference type="SUPFAM" id="SSF47336">
    <property type="entry name" value="ACP-like"/>
    <property type="match status" value="1"/>
</dbReference>
<dbReference type="EMBL" id="LNYP01000031">
    <property type="protein sequence ID" value="KTD37025.1"/>
    <property type="molecule type" value="Genomic_DNA"/>
</dbReference>
<proteinExistence type="predicted"/>
<dbReference type="PATRIC" id="fig|29423.5.peg.2267"/>
<accession>A0A0W0WXL3</accession>
<feature type="domain" description="Carrier" evidence="1">
    <location>
        <begin position="1"/>
        <end position="75"/>
    </location>
</feature>
<dbReference type="PROSITE" id="PS50075">
    <property type="entry name" value="CARRIER"/>
    <property type="match status" value="1"/>
</dbReference>
<dbReference type="AlphaFoldDB" id="A0A0W0WXL3"/>
<dbReference type="InterPro" id="IPR036736">
    <property type="entry name" value="ACP-like_sf"/>
</dbReference>
<organism evidence="2 3">
    <name type="scientific">Legionella oakridgensis</name>
    <dbReference type="NCBI Taxonomy" id="29423"/>
    <lineage>
        <taxon>Bacteria</taxon>
        <taxon>Pseudomonadati</taxon>
        <taxon>Pseudomonadota</taxon>
        <taxon>Gammaproteobacteria</taxon>
        <taxon>Legionellales</taxon>
        <taxon>Legionellaceae</taxon>
        <taxon>Legionella</taxon>
    </lineage>
</organism>
<dbReference type="Pfam" id="PF00550">
    <property type="entry name" value="PP-binding"/>
    <property type="match status" value="1"/>
</dbReference>
<dbReference type="Proteomes" id="UP000054858">
    <property type="component" value="Unassembled WGS sequence"/>
</dbReference>
<dbReference type="RefSeq" id="WP_025386104.1">
    <property type="nucleotide sequence ID" value="NZ_LCUA01000001.1"/>
</dbReference>
<evidence type="ECO:0000259" key="1">
    <source>
        <dbReference type="PROSITE" id="PS50075"/>
    </source>
</evidence>
<evidence type="ECO:0000313" key="3">
    <source>
        <dbReference type="Proteomes" id="UP000054858"/>
    </source>
</evidence>
<comment type="caution">
    <text evidence="2">The sequence shown here is derived from an EMBL/GenBank/DDBJ whole genome shotgun (WGS) entry which is preliminary data.</text>
</comment>
<reference evidence="2 3" key="1">
    <citation type="submission" date="2015-11" db="EMBL/GenBank/DDBJ databases">
        <title>Genomic analysis of 38 Legionella species identifies large and diverse effector repertoires.</title>
        <authorList>
            <person name="Burstein D."/>
            <person name="Amaro F."/>
            <person name="Zusman T."/>
            <person name="Lifshitz Z."/>
            <person name="Cohen O."/>
            <person name="Gilbert J.A."/>
            <person name="Pupko T."/>
            <person name="Shuman H.A."/>
            <person name="Segal G."/>
        </authorList>
    </citation>
    <scope>NUCLEOTIDE SEQUENCE [LARGE SCALE GENOMIC DNA]</scope>
    <source>
        <strain evidence="2 3">Oak Ridge-10</strain>
    </source>
</reference>
<dbReference type="Gene3D" id="1.10.1200.10">
    <property type="entry name" value="ACP-like"/>
    <property type="match status" value="1"/>
</dbReference>
<sequence>MKEKVLTIIQDVSKISHEKIDINKDLVEQGIDSLDMFDILFKLQEEFNIKISEESIANNEWTSISKIISQLNKLH</sequence>
<protein>
    <submittedName>
        <fullName evidence="2">Acyl carrier protein</fullName>
    </submittedName>
</protein>